<dbReference type="InterPro" id="IPR036396">
    <property type="entry name" value="Cyt_P450_sf"/>
</dbReference>
<dbReference type="InterPro" id="IPR002401">
    <property type="entry name" value="Cyt_P450_E_grp-I"/>
</dbReference>
<keyword evidence="6 8" id="KW-0408">Iron</keyword>
<dbReference type="GO" id="GO:0020037">
    <property type="term" value="F:heme binding"/>
    <property type="evidence" value="ECO:0007669"/>
    <property type="project" value="InterPro"/>
</dbReference>
<dbReference type="Gene3D" id="1.10.630.10">
    <property type="entry name" value="Cytochrome P450"/>
    <property type="match status" value="1"/>
</dbReference>
<reference evidence="9 10" key="1">
    <citation type="journal article" date="2021" name="Commun. Biol.">
        <title>The genome of Shorea leprosula (Dipterocarpaceae) highlights the ecological relevance of drought in aseasonal tropical rainforests.</title>
        <authorList>
            <person name="Ng K.K.S."/>
            <person name="Kobayashi M.J."/>
            <person name="Fawcett J.A."/>
            <person name="Hatakeyama M."/>
            <person name="Paape T."/>
            <person name="Ng C.H."/>
            <person name="Ang C.C."/>
            <person name="Tnah L.H."/>
            <person name="Lee C.T."/>
            <person name="Nishiyama T."/>
            <person name="Sese J."/>
            <person name="O'Brien M.J."/>
            <person name="Copetti D."/>
            <person name="Mohd Noor M.I."/>
            <person name="Ong R.C."/>
            <person name="Putra M."/>
            <person name="Sireger I.Z."/>
            <person name="Indrioko S."/>
            <person name="Kosugi Y."/>
            <person name="Izuno A."/>
            <person name="Isagi Y."/>
            <person name="Lee S.L."/>
            <person name="Shimizu K.K."/>
        </authorList>
    </citation>
    <scope>NUCLEOTIDE SEQUENCE [LARGE SCALE GENOMIC DNA]</scope>
    <source>
        <strain evidence="9">214</strain>
    </source>
</reference>
<comment type="caution">
    <text evidence="9">The sequence shown here is derived from an EMBL/GenBank/DDBJ whole genome shotgun (WGS) entry which is preliminary data.</text>
</comment>
<dbReference type="GO" id="GO:0005506">
    <property type="term" value="F:iron ion binding"/>
    <property type="evidence" value="ECO:0007669"/>
    <property type="project" value="InterPro"/>
</dbReference>
<dbReference type="Pfam" id="PF00067">
    <property type="entry name" value="p450"/>
    <property type="match status" value="1"/>
</dbReference>
<evidence type="ECO:0000256" key="2">
    <source>
        <dbReference type="ARBA" id="ARBA00010617"/>
    </source>
</evidence>
<evidence type="ECO:0000256" key="3">
    <source>
        <dbReference type="ARBA" id="ARBA00022617"/>
    </source>
</evidence>
<keyword evidence="10" id="KW-1185">Reference proteome</keyword>
<dbReference type="PRINTS" id="PR00463">
    <property type="entry name" value="EP450I"/>
</dbReference>
<evidence type="ECO:0000256" key="4">
    <source>
        <dbReference type="ARBA" id="ARBA00022723"/>
    </source>
</evidence>
<keyword evidence="7" id="KW-0503">Monooxygenase</keyword>
<keyword evidence="3 8" id="KW-0349">Heme</keyword>
<comment type="cofactor">
    <cofactor evidence="1 8">
        <name>heme</name>
        <dbReference type="ChEBI" id="CHEBI:30413"/>
    </cofactor>
</comment>
<feature type="binding site" description="axial binding residue" evidence="8">
    <location>
        <position position="378"/>
    </location>
    <ligand>
        <name>heme</name>
        <dbReference type="ChEBI" id="CHEBI:30413"/>
    </ligand>
    <ligandPart>
        <name>Fe</name>
        <dbReference type="ChEBI" id="CHEBI:18248"/>
    </ligandPart>
</feature>
<dbReference type="GO" id="GO:0016705">
    <property type="term" value="F:oxidoreductase activity, acting on paired donors, with incorporation or reduction of molecular oxygen"/>
    <property type="evidence" value="ECO:0007669"/>
    <property type="project" value="InterPro"/>
</dbReference>
<dbReference type="InterPro" id="IPR001128">
    <property type="entry name" value="Cyt_P450"/>
</dbReference>
<evidence type="ECO:0000313" key="10">
    <source>
        <dbReference type="Proteomes" id="UP001054252"/>
    </source>
</evidence>
<organism evidence="9 10">
    <name type="scientific">Rubroshorea leprosula</name>
    <dbReference type="NCBI Taxonomy" id="152421"/>
    <lineage>
        <taxon>Eukaryota</taxon>
        <taxon>Viridiplantae</taxon>
        <taxon>Streptophyta</taxon>
        <taxon>Embryophyta</taxon>
        <taxon>Tracheophyta</taxon>
        <taxon>Spermatophyta</taxon>
        <taxon>Magnoliopsida</taxon>
        <taxon>eudicotyledons</taxon>
        <taxon>Gunneridae</taxon>
        <taxon>Pentapetalae</taxon>
        <taxon>rosids</taxon>
        <taxon>malvids</taxon>
        <taxon>Malvales</taxon>
        <taxon>Dipterocarpaceae</taxon>
        <taxon>Rubroshorea</taxon>
    </lineage>
</organism>
<dbReference type="EMBL" id="BPVZ01000003">
    <property type="protein sequence ID" value="GKU89320.1"/>
    <property type="molecule type" value="Genomic_DNA"/>
</dbReference>
<dbReference type="SUPFAM" id="SSF48264">
    <property type="entry name" value="Cytochrome P450"/>
    <property type="match status" value="1"/>
</dbReference>
<comment type="similarity">
    <text evidence="2">Belongs to the cytochrome P450 family.</text>
</comment>
<evidence type="ECO:0000256" key="6">
    <source>
        <dbReference type="ARBA" id="ARBA00023004"/>
    </source>
</evidence>
<keyword evidence="4 8" id="KW-0479">Metal-binding</keyword>
<evidence type="ECO:0000313" key="9">
    <source>
        <dbReference type="EMBL" id="GKU89320.1"/>
    </source>
</evidence>
<evidence type="ECO:0000256" key="5">
    <source>
        <dbReference type="ARBA" id="ARBA00023002"/>
    </source>
</evidence>
<sequence length="431" mass="50061">MDFLVTSDPENVRYVMNTNSSTYIKGSEWRKGFDIFGDSLYNSDFEAWKHNRKIFHAFLNHHEFHQSIAKIIPNQIEKGLIPFLKHVAEAEQVVDLQDLFVRHSFDLASIVVCGYNPKSLSIGLPSVPFPKAMDDAWKATFFRFVLPESMWKLQRWLQIGTEKKLRDAWKALDDILADYISMQRQQLKSGEHHDVDEGFNFLKCYLTGHQVTGPTPTDKLMRDNAIHMMLAIEDTSSTVLTWFFWNLSKNPHILNKIREELTRNLLLKEKGELRLPLNLKEMSKLVYLHAALCETLRLFPPVPFEFRTSTKRDTLPSGHRVNEKLKVMIFSYAMGRMRSTWGDDCHEFKPERWITAEGRIKREPPSKFFAFISGPRICLGKDFAFTLTKATAASIILNYNVEVVPGQNVTPKQSLILQMKYGLMVRIKRWN</sequence>
<dbReference type="PRINTS" id="PR00385">
    <property type="entry name" value="P450"/>
</dbReference>
<evidence type="ECO:0008006" key="11">
    <source>
        <dbReference type="Google" id="ProtNLM"/>
    </source>
</evidence>
<dbReference type="AlphaFoldDB" id="A0AAV5HWC5"/>
<accession>A0AAV5HWC5</accession>
<keyword evidence="5" id="KW-0560">Oxidoreductase</keyword>
<dbReference type="GO" id="GO:0004497">
    <property type="term" value="F:monooxygenase activity"/>
    <property type="evidence" value="ECO:0007669"/>
    <property type="project" value="UniProtKB-KW"/>
</dbReference>
<gene>
    <name evidence="9" type="ORF">SLEP1_g3473</name>
</gene>
<evidence type="ECO:0000256" key="8">
    <source>
        <dbReference type="PIRSR" id="PIRSR602401-1"/>
    </source>
</evidence>
<evidence type="ECO:0000256" key="7">
    <source>
        <dbReference type="ARBA" id="ARBA00023033"/>
    </source>
</evidence>
<dbReference type="Proteomes" id="UP001054252">
    <property type="component" value="Unassembled WGS sequence"/>
</dbReference>
<proteinExistence type="inferred from homology"/>
<evidence type="ECO:0000256" key="1">
    <source>
        <dbReference type="ARBA" id="ARBA00001971"/>
    </source>
</evidence>
<dbReference type="PANTHER" id="PTHR24296">
    <property type="entry name" value="CYTOCHROME P450"/>
    <property type="match status" value="1"/>
</dbReference>
<dbReference type="CDD" id="cd11064">
    <property type="entry name" value="CYP86A"/>
    <property type="match status" value="1"/>
</dbReference>
<name>A0AAV5HWC5_9ROSI</name>
<protein>
    <recommendedName>
        <fullName evidence="11">Cytochrome P450</fullName>
    </recommendedName>
</protein>